<accession>F4Q677</accession>
<dbReference type="KEGG" id="dfa:DFA_08446"/>
<evidence type="ECO:0000256" key="1">
    <source>
        <dbReference type="SAM" id="MobiDB-lite"/>
    </source>
</evidence>
<evidence type="ECO:0000313" key="2">
    <source>
        <dbReference type="EMBL" id="EGG17451.1"/>
    </source>
</evidence>
<dbReference type="RefSeq" id="XP_004355935.1">
    <property type="nucleotide sequence ID" value="XM_004355882.1"/>
</dbReference>
<dbReference type="EMBL" id="GL883021">
    <property type="protein sequence ID" value="EGG17451.1"/>
    <property type="molecule type" value="Genomic_DNA"/>
</dbReference>
<keyword evidence="3" id="KW-1185">Reference proteome</keyword>
<proteinExistence type="predicted"/>
<gene>
    <name evidence="2" type="ORF">DFA_08446</name>
</gene>
<dbReference type="AlphaFoldDB" id="F4Q677"/>
<organism evidence="2 3">
    <name type="scientific">Cavenderia fasciculata</name>
    <name type="common">Slime mold</name>
    <name type="synonym">Dictyostelium fasciculatum</name>
    <dbReference type="NCBI Taxonomy" id="261658"/>
    <lineage>
        <taxon>Eukaryota</taxon>
        <taxon>Amoebozoa</taxon>
        <taxon>Evosea</taxon>
        <taxon>Eumycetozoa</taxon>
        <taxon>Dictyostelia</taxon>
        <taxon>Acytosteliales</taxon>
        <taxon>Cavenderiaceae</taxon>
        <taxon>Cavenderia</taxon>
    </lineage>
</organism>
<sequence length="401" mass="46650">MNTFEQIRIKLDTAAEEEKEEVKTTTQVVPPKPEGEKKKKKKKKKTTPAQLLTEPTRVVRDDGIDYPYNYGKIVDVKGVDLKKPWNEATLDKYLSDAGFARASDTSEATKTKLLPVYIKFCNKLMFEMLDLIPNPNQKAQTYVAKGNLDADYFCCYNPMCTIPFEITNKHMVPAYVTMATMLVVGGYTMGLPGFGRDRIADIIKERLVRLNRSIPRRTPDLTAKIMHTYNRYFGIVDEQLPIVWDLSKLTWYLENNTIRKYRPTKYKLNVKTMTTLTLITEMVVCDIMDQNRSQYHEKDLLLMSDIHSQKTPEKALDVMGSFAIRHWDVKKQWAQDMRQNVLLITLLAFELGVKNYCHLPLITTCLKRQILLDLEFDNYNYDVIDHAFAYLYLNLKRHDDI</sequence>
<feature type="region of interest" description="Disordered" evidence="1">
    <location>
        <begin position="16"/>
        <end position="49"/>
    </location>
</feature>
<name>F4Q677_CACFS</name>
<evidence type="ECO:0000313" key="3">
    <source>
        <dbReference type="Proteomes" id="UP000007797"/>
    </source>
</evidence>
<dbReference type="Proteomes" id="UP000007797">
    <property type="component" value="Unassembled WGS sequence"/>
</dbReference>
<protein>
    <submittedName>
        <fullName evidence="2">Uncharacterized protein</fullName>
    </submittedName>
</protein>
<dbReference type="GeneID" id="14869779"/>
<reference evidence="3" key="1">
    <citation type="journal article" date="2011" name="Genome Res.">
        <title>Phylogeny-wide analysis of social amoeba genomes highlights ancient origins for complex intercellular communication.</title>
        <authorList>
            <person name="Heidel A.J."/>
            <person name="Lawal H.M."/>
            <person name="Felder M."/>
            <person name="Schilde C."/>
            <person name="Helps N.R."/>
            <person name="Tunggal B."/>
            <person name="Rivero F."/>
            <person name="John U."/>
            <person name="Schleicher M."/>
            <person name="Eichinger L."/>
            <person name="Platzer M."/>
            <person name="Noegel A.A."/>
            <person name="Schaap P."/>
            <person name="Gloeckner G."/>
        </authorList>
    </citation>
    <scope>NUCLEOTIDE SEQUENCE [LARGE SCALE GENOMIC DNA]</scope>
    <source>
        <strain evidence="3">SH3</strain>
    </source>
</reference>